<dbReference type="Gene3D" id="3.40.50.1460">
    <property type="match status" value="1"/>
</dbReference>
<gene>
    <name evidence="2" type="ORF">H6G59_15430</name>
</gene>
<organism evidence="2 3">
    <name type="scientific">Anabaena lutea FACHB-196</name>
    <dbReference type="NCBI Taxonomy" id="2692881"/>
    <lineage>
        <taxon>Bacteria</taxon>
        <taxon>Bacillati</taxon>
        <taxon>Cyanobacteriota</taxon>
        <taxon>Cyanophyceae</taxon>
        <taxon>Nostocales</taxon>
        <taxon>Nostocaceae</taxon>
        <taxon>Anabaena</taxon>
    </lineage>
</organism>
<proteinExistence type="predicted"/>
<dbReference type="InterPro" id="IPR011600">
    <property type="entry name" value="Pept_C14_caspase"/>
</dbReference>
<comment type="caution">
    <text evidence="2">The sequence shown here is derived from an EMBL/GenBank/DDBJ whole genome shotgun (WGS) entry which is preliminary data.</text>
</comment>
<evidence type="ECO:0000313" key="2">
    <source>
        <dbReference type="EMBL" id="MBD2569264.1"/>
    </source>
</evidence>
<evidence type="ECO:0000313" key="3">
    <source>
        <dbReference type="Proteomes" id="UP000640531"/>
    </source>
</evidence>
<name>A0ABR8FHK6_9NOST</name>
<dbReference type="EMBL" id="JACJST010000013">
    <property type="protein sequence ID" value="MBD2569264.1"/>
    <property type="molecule type" value="Genomic_DNA"/>
</dbReference>
<reference evidence="2 3" key="1">
    <citation type="journal article" date="2020" name="ISME J.">
        <title>Comparative genomics reveals insights into cyanobacterial evolution and habitat adaptation.</title>
        <authorList>
            <person name="Chen M.Y."/>
            <person name="Teng W.K."/>
            <person name="Zhao L."/>
            <person name="Hu C.X."/>
            <person name="Zhou Y.K."/>
            <person name="Han B.P."/>
            <person name="Song L.R."/>
            <person name="Shu W.S."/>
        </authorList>
    </citation>
    <scope>NUCLEOTIDE SEQUENCE [LARGE SCALE GENOMIC DNA]</scope>
    <source>
        <strain evidence="2 3">FACHB-196</strain>
    </source>
</reference>
<dbReference type="Pfam" id="PF00656">
    <property type="entry name" value="Peptidase_C14"/>
    <property type="match status" value="1"/>
</dbReference>
<dbReference type="Proteomes" id="UP000640531">
    <property type="component" value="Unassembled WGS sequence"/>
</dbReference>
<sequence length="497" mass="57951">MNIAIVIGVSKYFSSSENHEIIAPKEDALRINKLLKATGKYKNILCITDETVATKVKNNIRSFLQSYEKEEIEIEEVFYYFSGHGKYVDQKFYMLCSDFTDKKLGMTSLENSEIDDFIRLLNPKLTVKVIDACFSGYRYIKDIQDNSSEYTDNNSLQNTLGNVIFMASSHDDQKSQMMGKDSFFTTKFIEAALSADVGTTVLYRDIQAFISDEFRSMNTQIPYFINQWKGIEVFSEYSEEMQQLKKEFYLENDKDIKFEDSYYKKNDAIQVEEKEVREKNMLENLQQVLAKKDLLFVEKSDITTTLENIKNHLLNYPINDEIVSAFYQLNFDWHLKLSDIAKSSEILTMADIEDWQKEYLITIVKKPIGNTAPKSSFLAPFLASFSRFNEYPVSLHASNSLPYEVINIEFQPIDKLSLSPFFVIIALVHSQTHVLTLLSRGIMIKSGWQQFAVDWDSLRWNKKKFRWKDIIENPNLLWKDVLDESIEELKQYLIKLV</sequence>
<feature type="domain" description="Peptidase C14 caspase" evidence="1">
    <location>
        <begin position="2"/>
        <end position="224"/>
    </location>
</feature>
<dbReference type="RefSeq" id="WP_190715883.1">
    <property type="nucleotide sequence ID" value="NZ_JACJST010000013.1"/>
</dbReference>
<dbReference type="CDD" id="cd22249">
    <property type="entry name" value="UDM1_RNF168_RNF169-like"/>
    <property type="match status" value="1"/>
</dbReference>
<evidence type="ECO:0000259" key="1">
    <source>
        <dbReference type="Pfam" id="PF00656"/>
    </source>
</evidence>
<protein>
    <submittedName>
        <fullName evidence="2">Caspase family protein</fullName>
    </submittedName>
</protein>
<keyword evidence="3" id="KW-1185">Reference proteome</keyword>
<accession>A0ABR8FHK6</accession>